<keyword evidence="4 9" id="KW-0347">Helicase</keyword>
<evidence type="ECO:0000256" key="2">
    <source>
        <dbReference type="ARBA" id="ARBA00022741"/>
    </source>
</evidence>
<dbReference type="EMBL" id="CP043315">
    <property type="protein sequence ID" value="QEK38299.1"/>
    <property type="molecule type" value="Genomic_DNA"/>
</dbReference>
<dbReference type="InterPro" id="IPR027417">
    <property type="entry name" value="P-loop_NTPase"/>
</dbReference>
<reference evidence="13 14" key="1">
    <citation type="submission" date="2019-08" db="EMBL/GenBank/DDBJ databases">
        <title>Highly reduced genomes of protist endosymbionts show evolutionary convergence.</title>
        <authorList>
            <person name="George E."/>
            <person name="Husnik F."/>
            <person name="Tashyreva D."/>
            <person name="Prokopchuk G."/>
            <person name="Horak A."/>
            <person name="Kwong W.K."/>
            <person name="Lukes J."/>
            <person name="Keeling P.J."/>
        </authorList>
    </citation>
    <scope>NUCLEOTIDE SEQUENCE [LARGE SCALE GENOMIC DNA]</scope>
    <source>
        <strain evidence="13">1605</strain>
    </source>
</reference>
<dbReference type="Pfam" id="PF00006">
    <property type="entry name" value="ATP-synt_ab"/>
    <property type="match status" value="1"/>
</dbReference>
<feature type="binding site" evidence="9">
    <location>
        <begin position="165"/>
        <end position="170"/>
    </location>
    <ligand>
        <name>ATP</name>
        <dbReference type="ChEBI" id="CHEBI:30616"/>
    </ligand>
</feature>
<keyword evidence="5 9" id="KW-0067">ATP-binding</keyword>
<evidence type="ECO:0000256" key="10">
    <source>
        <dbReference type="NCBIfam" id="TIGR00767"/>
    </source>
</evidence>
<dbReference type="InterPro" id="IPR011113">
    <property type="entry name" value="Rho_RNA-bd"/>
</dbReference>
<dbReference type="GO" id="GO:0004386">
    <property type="term" value="F:helicase activity"/>
    <property type="evidence" value="ECO:0007669"/>
    <property type="project" value="UniProtKB-UniRule"/>
</dbReference>
<keyword evidence="3 9" id="KW-0378">Hydrolase</keyword>
<keyword evidence="2 9" id="KW-0547">Nucleotide-binding</keyword>
<feature type="domain" description="Rho RNA-BD" evidence="12">
    <location>
        <begin position="47"/>
        <end position="121"/>
    </location>
</feature>
<dbReference type="GO" id="GO:0008186">
    <property type="term" value="F:ATP-dependent activity, acting on RNA"/>
    <property type="evidence" value="ECO:0007669"/>
    <property type="project" value="UniProtKB-UniRule"/>
</dbReference>
<dbReference type="GO" id="GO:0005829">
    <property type="term" value="C:cytosol"/>
    <property type="evidence" value="ECO:0007669"/>
    <property type="project" value="UniProtKB-ARBA"/>
</dbReference>
<evidence type="ECO:0000256" key="5">
    <source>
        <dbReference type="ARBA" id="ARBA00022840"/>
    </source>
</evidence>
<comment type="similarity">
    <text evidence="9 11">Belongs to the Rho family.</text>
</comment>
<evidence type="ECO:0000313" key="14">
    <source>
        <dbReference type="Proteomes" id="UP000325155"/>
    </source>
</evidence>
<dbReference type="RefSeq" id="WP_148981146.1">
    <property type="nucleotide sequence ID" value="NZ_CP043315.1"/>
</dbReference>
<evidence type="ECO:0000256" key="9">
    <source>
        <dbReference type="HAMAP-Rule" id="MF_01884"/>
    </source>
</evidence>
<feature type="binding site" evidence="9">
    <location>
        <position position="208"/>
    </location>
    <ligand>
        <name>ATP</name>
        <dbReference type="ChEBI" id="CHEBI:30616"/>
    </ligand>
</feature>
<dbReference type="KEGG" id="cip:FZC35_01210"/>
<proteinExistence type="inferred from homology"/>
<dbReference type="CDD" id="cd01128">
    <property type="entry name" value="rho_factor_C"/>
    <property type="match status" value="1"/>
</dbReference>
<evidence type="ECO:0000256" key="1">
    <source>
        <dbReference type="ARBA" id="ARBA00022472"/>
    </source>
</evidence>
<protein>
    <recommendedName>
        <fullName evidence="9 10">Transcription termination factor Rho</fullName>
        <ecNumber evidence="9 10">3.6.4.-</ecNumber>
    </recommendedName>
    <alternativeName>
        <fullName evidence="9">ATP-dependent helicase Rho</fullName>
    </alternativeName>
</protein>
<dbReference type="PROSITE" id="PS51856">
    <property type="entry name" value="RHO_RNA_BD"/>
    <property type="match status" value="1"/>
</dbReference>
<dbReference type="PANTHER" id="PTHR46425:SF1">
    <property type="entry name" value="TRANSCRIPTION TERMINATION FACTOR RHO"/>
    <property type="match status" value="1"/>
</dbReference>
<evidence type="ECO:0000256" key="7">
    <source>
        <dbReference type="ARBA" id="ARBA00023015"/>
    </source>
</evidence>
<dbReference type="EC" id="3.6.4.-" evidence="9 10"/>
<keyword evidence="6 9" id="KW-0694">RNA-binding</keyword>
<dbReference type="InterPro" id="IPR011129">
    <property type="entry name" value="CSD"/>
</dbReference>
<keyword evidence="1 9" id="KW-0806">Transcription termination</keyword>
<comment type="caution">
    <text evidence="9">Lacks conserved residue(s) required for the propagation of feature annotation.</text>
</comment>
<evidence type="ECO:0000259" key="12">
    <source>
        <dbReference type="PROSITE" id="PS51856"/>
    </source>
</evidence>
<keyword evidence="14" id="KW-1185">Reference proteome</keyword>
<dbReference type="OrthoDB" id="9805197at2"/>
<dbReference type="Gene3D" id="3.40.50.300">
    <property type="entry name" value="P-loop containing nucleotide triphosphate hydrolases"/>
    <property type="match status" value="1"/>
</dbReference>
<evidence type="ECO:0000313" key="13">
    <source>
        <dbReference type="EMBL" id="QEK38299.1"/>
    </source>
</evidence>
<keyword evidence="8 9" id="KW-0804">Transcription</keyword>
<dbReference type="GO" id="GO:0006353">
    <property type="term" value="P:DNA-templated transcription termination"/>
    <property type="evidence" value="ECO:0007669"/>
    <property type="project" value="UniProtKB-UniRule"/>
</dbReference>
<dbReference type="GO" id="GO:0003723">
    <property type="term" value="F:RNA binding"/>
    <property type="evidence" value="ECO:0007669"/>
    <property type="project" value="UniProtKB-UniRule"/>
</dbReference>
<dbReference type="Proteomes" id="UP000325155">
    <property type="component" value="Chromosome"/>
</dbReference>
<dbReference type="GO" id="GO:0016787">
    <property type="term" value="F:hydrolase activity"/>
    <property type="evidence" value="ECO:0007669"/>
    <property type="project" value="UniProtKB-KW"/>
</dbReference>
<feature type="binding site" evidence="9">
    <location>
        <begin position="177"/>
        <end position="182"/>
    </location>
    <ligand>
        <name>ATP</name>
        <dbReference type="ChEBI" id="CHEBI:30616"/>
    </ligand>
</feature>
<dbReference type="SMART" id="SM00382">
    <property type="entry name" value="AAA"/>
    <property type="match status" value="1"/>
</dbReference>
<comment type="subunit">
    <text evidence="9">Homohexamer. The homohexamer assembles into an open ring structure.</text>
</comment>
<evidence type="ECO:0000256" key="11">
    <source>
        <dbReference type="PROSITE-ProRule" id="PRU01203"/>
    </source>
</evidence>
<evidence type="ECO:0000256" key="4">
    <source>
        <dbReference type="ARBA" id="ARBA00022806"/>
    </source>
</evidence>
<gene>
    <name evidence="9" type="primary">rho</name>
    <name evidence="13" type="ORF">FZC35_01210</name>
</gene>
<dbReference type="SUPFAM" id="SSF50249">
    <property type="entry name" value="Nucleic acid-binding proteins"/>
    <property type="match status" value="1"/>
</dbReference>
<dbReference type="InterPro" id="IPR003593">
    <property type="entry name" value="AAA+_ATPase"/>
</dbReference>
<dbReference type="Pfam" id="PF07497">
    <property type="entry name" value="Rho_RNA_bind"/>
    <property type="match status" value="1"/>
</dbReference>
<evidence type="ECO:0000256" key="8">
    <source>
        <dbReference type="ARBA" id="ARBA00023163"/>
    </source>
</evidence>
<dbReference type="NCBIfam" id="NF006886">
    <property type="entry name" value="PRK09376.1"/>
    <property type="match status" value="1"/>
</dbReference>
<dbReference type="SMART" id="SM00357">
    <property type="entry name" value="CSP"/>
    <property type="match status" value="1"/>
</dbReference>
<dbReference type="Gene3D" id="2.40.50.140">
    <property type="entry name" value="Nucleic acid-binding proteins"/>
    <property type="match status" value="1"/>
</dbReference>
<dbReference type="InterPro" id="IPR004665">
    <property type="entry name" value="Term_rho"/>
</dbReference>
<dbReference type="PANTHER" id="PTHR46425">
    <property type="entry name" value="TRANSCRIPTION TERMINATION FACTOR RHO"/>
    <property type="match status" value="1"/>
</dbReference>
<evidence type="ECO:0000256" key="6">
    <source>
        <dbReference type="ARBA" id="ARBA00022884"/>
    </source>
</evidence>
<dbReference type="NCBIfam" id="TIGR00767">
    <property type="entry name" value="rho"/>
    <property type="match status" value="1"/>
</dbReference>
<dbReference type="SUPFAM" id="SSF52540">
    <property type="entry name" value="P-loop containing nucleoside triphosphate hydrolases"/>
    <property type="match status" value="1"/>
</dbReference>
<dbReference type="InterPro" id="IPR041703">
    <property type="entry name" value="Rho_factor_ATP-bd"/>
</dbReference>
<keyword evidence="7 9" id="KW-0805">Transcription regulation</keyword>
<organism evidence="13 14">
    <name type="scientific">Candidatus Cytomitobacter indipagum</name>
    <dbReference type="NCBI Taxonomy" id="2601575"/>
    <lineage>
        <taxon>Bacteria</taxon>
        <taxon>Pseudomonadati</taxon>
        <taxon>Pseudomonadota</taxon>
        <taxon>Alphaproteobacteria</taxon>
        <taxon>Holosporales</taxon>
        <taxon>Holosporaceae</taxon>
        <taxon>Candidatus Cytomitobacter</taxon>
    </lineage>
</organism>
<comment type="function">
    <text evidence="9">Facilitates transcription termination by a mechanism that involves Rho binding to the nascent RNA, activation of Rho's RNA-dependent ATPase activity, and release of the mRNA from the DNA template.</text>
</comment>
<dbReference type="InterPro" id="IPR012340">
    <property type="entry name" value="NA-bd_OB-fold"/>
</dbReference>
<dbReference type="InterPro" id="IPR000194">
    <property type="entry name" value="ATPase_F1/V1/A1_a/bsu_nucl-bd"/>
</dbReference>
<dbReference type="AlphaFoldDB" id="A0A5C0UEU8"/>
<name>A0A5C0UEU8_9PROT</name>
<dbReference type="GO" id="GO:0005524">
    <property type="term" value="F:ATP binding"/>
    <property type="evidence" value="ECO:0007669"/>
    <property type="project" value="UniProtKB-UniRule"/>
</dbReference>
<sequence>MDLCKLRERKNTELVRIAESLNLNLDEIKNKDLLLEILKEYSVLGNDIKAEGTLEVINDGYGFIRFASEDYTFSDDDIHVHQQFISRFNLKPGDSLEVNIKIPENNKNYSVKRIISINSKPAKRILGRLSFESLTALYPDRKMKLETEDRKNLSLRTLDCITPIGFGQRALIVAPPRTGKTILLQDIANAIHQNHKDVELMVLLIGERPEEVTDMKRSVHGEVISSTFDEPATRHVKVSEVVIEKAKRMVEDGKDVVILMDSITRLARAYNNVIPSSGKVLTGGVDAHALQYPKKFFGAARNIEEGGSLTIIATALVDTGSRMDEVIFEEFKGTGNADIILDRKAADKRIFPALDILKSGTRKEELLRNEGELSKIWLIRRIISEMNTVEALEFLLDKIHNSKDNDHFFRMMNS</sequence>
<accession>A0A5C0UEU8</accession>
<evidence type="ECO:0000256" key="3">
    <source>
        <dbReference type="ARBA" id="ARBA00022801"/>
    </source>
</evidence>
<dbReference type="HAMAP" id="MF_01884">
    <property type="entry name" value="Rho"/>
    <property type="match status" value="1"/>
</dbReference>